<evidence type="ECO:0000256" key="1">
    <source>
        <dbReference type="ARBA" id="ARBA00022679"/>
    </source>
</evidence>
<accession>A0A1H3THT5</accession>
<dbReference type="EMBL" id="FNQB01000003">
    <property type="protein sequence ID" value="SDZ49814.1"/>
    <property type="molecule type" value="Genomic_DNA"/>
</dbReference>
<dbReference type="STRING" id="137265.SAMN05421684_5794"/>
<proteinExistence type="predicted"/>
<organism evidence="4 5">
    <name type="scientific">Asanoa ishikariensis</name>
    <dbReference type="NCBI Taxonomy" id="137265"/>
    <lineage>
        <taxon>Bacteria</taxon>
        <taxon>Bacillati</taxon>
        <taxon>Actinomycetota</taxon>
        <taxon>Actinomycetes</taxon>
        <taxon>Micromonosporales</taxon>
        <taxon>Micromonosporaceae</taxon>
        <taxon>Asanoa</taxon>
    </lineage>
</organism>
<dbReference type="SMART" id="SM01120">
    <property type="entry name" value="Dak2"/>
    <property type="match status" value="1"/>
</dbReference>
<dbReference type="GO" id="GO:0005829">
    <property type="term" value="C:cytosol"/>
    <property type="evidence" value="ECO:0007669"/>
    <property type="project" value="TreeGrafter"/>
</dbReference>
<feature type="domain" description="DhaL" evidence="3">
    <location>
        <begin position="1"/>
        <end position="189"/>
    </location>
</feature>
<reference evidence="5" key="1">
    <citation type="submission" date="2016-10" db="EMBL/GenBank/DDBJ databases">
        <authorList>
            <person name="Varghese N."/>
            <person name="Submissions S."/>
        </authorList>
    </citation>
    <scope>NUCLEOTIDE SEQUENCE [LARGE SCALE GENOMIC DNA]</scope>
    <source>
        <strain evidence="5">DSM 44718</strain>
    </source>
</reference>
<dbReference type="RefSeq" id="WP_090800757.1">
    <property type="nucleotide sequence ID" value="NZ_BOND01000001.1"/>
</dbReference>
<dbReference type="InterPro" id="IPR004007">
    <property type="entry name" value="DhaL_dom"/>
</dbReference>
<dbReference type="PROSITE" id="PS51480">
    <property type="entry name" value="DHAL"/>
    <property type="match status" value="1"/>
</dbReference>
<dbReference type="OrthoDB" id="9800291at2"/>
<dbReference type="Gene3D" id="1.25.40.340">
    <property type="match status" value="1"/>
</dbReference>
<dbReference type="AlphaFoldDB" id="A0A1H3THT5"/>
<evidence type="ECO:0000313" key="5">
    <source>
        <dbReference type="Proteomes" id="UP000199632"/>
    </source>
</evidence>
<evidence type="ECO:0000256" key="2">
    <source>
        <dbReference type="ARBA" id="ARBA00022777"/>
    </source>
</evidence>
<keyword evidence="2 4" id="KW-0418">Kinase</keyword>
<name>A0A1H3THT5_9ACTN</name>
<dbReference type="Pfam" id="PF02734">
    <property type="entry name" value="Dak2"/>
    <property type="match status" value="1"/>
</dbReference>
<keyword evidence="5" id="KW-1185">Reference proteome</keyword>
<evidence type="ECO:0000313" key="4">
    <source>
        <dbReference type="EMBL" id="SDZ49814.1"/>
    </source>
</evidence>
<dbReference type="InterPro" id="IPR036117">
    <property type="entry name" value="DhaL_dom_sf"/>
</dbReference>
<dbReference type="PANTHER" id="PTHR28629:SF4">
    <property type="entry name" value="TRIOKINASE_FMN CYCLASE"/>
    <property type="match status" value="1"/>
</dbReference>
<dbReference type="GO" id="GO:0019563">
    <property type="term" value="P:glycerol catabolic process"/>
    <property type="evidence" value="ECO:0007669"/>
    <property type="project" value="TreeGrafter"/>
</dbReference>
<keyword evidence="1" id="KW-0808">Transferase</keyword>
<evidence type="ECO:0000259" key="3">
    <source>
        <dbReference type="PROSITE" id="PS51480"/>
    </source>
</evidence>
<sequence length="206" mass="21491">MLMNLYLEAAESAYGELTRLDQAAGDGDYGDNLREGLRGAVARIPTDADLATEFETAATYFLDEVGGTSGPLIGLLFNDVGGSLDRGGDGDDALVAGLAAGTAAISRVGEASVGDRTMLDCLGPTVDDLRAARPPVDWTMVANQAFDHARATSDLLPRMGRASYVGQRAVGNPDAGAMGMALLFWALAVYRDPSGRAQLPDPARLL</sequence>
<gene>
    <name evidence="4" type="ORF">SAMN05421684_5794</name>
</gene>
<dbReference type="PANTHER" id="PTHR28629">
    <property type="entry name" value="TRIOKINASE/FMN CYCLASE"/>
    <property type="match status" value="1"/>
</dbReference>
<dbReference type="SUPFAM" id="SSF101473">
    <property type="entry name" value="DhaL-like"/>
    <property type="match status" value="1"/>
</dbReference>
<protein>
    <submittedName>
        <fullName evidence="4">Dihydroxyacetone kinase DhaL subunit</fullName>
    </submittedName>
</protein>
<dbReference type="Proteomes" id="UP000199632">
    <property type="component" value="Unassembled WGS sequence"/>
</dbReference>
<dbReference type="GO" id="GO:0004371">
    <property type="term" value="F:glycerone kinase activity"/>
    <property type="evidence" value="ECO:0007669"/>
    <property type="project" value="InterPro"/>
</dbReference>
<dbReference type="InterPro" id="IPR050861">
    <property type="entry name" value="Dihydroxyacetone_Kinase"/>
</dbReference>